<dbReference type="PANTHER" id="PTHR21496">
    <property type="entry name" value="FERREDOXIN-RELATED"/>
    <property type="match status" value="1"/>
</dbReference>
<dbReference type="InterPro" id="IPR012748">
    <property type="entry name" value="Rieske-like_NirD"/>
</dbReference>
<keyword evidence="3" id="KW-0560">Oxidoreductase</keyword>
<dbReference type="InterPro" id="IPR017941">
    <property type="entry name" value="Rieske_2Fe-2S"/>
</dbReference>
<keyword evidence="1" id="KW-0001">2Fe-2S</keyword>
<reference evidence="8" key="1">
    <citation type="submission" date="2020-10" db="EMBL/GenBank/DDBJ databases">
        <title>Connecting structure to function with the recovery of over 1000 high-quality activated sludge metagenome-assembled genomes encoding full-length rRNA genes using long-read sequencing.</title>
        <authorList>
            <person name="Singleton C.M."/>
            <person name="Petriglieri F."/>
            <person name="Kristensen J.M."/>
            <person name="Kirkegaard R.H."/>
            <person name="Michaelsen T.Y."/>
            <person name="Andersen M.H."/>
            <person name="Karst S.M."/>
            <person name="Dueholm M.S."/>
            <person name="Nielsen P.H."/>
            <person name="Albertsen M."/>
        </authorList>
    </citation>
    <scope>NUCLEOTIDE SEQUENCE</scope>
    <source>
        <strain evidence="8">Bjer_18-Q3-R1-45_BAT3C.347</strain>
    </source>
</reference>
<keyword evidence="6" id="KW-0534">Nitrate assimilation</keyword>
<evidence type="ECO:0000313" key="8">
    <source>
        <dbReference type="EMBL" id="MBK6975074.1"/>
    </source>
</evidence>
<evidence type="ECO:0000256" key="4">
    <source>
        <dbReference type="ARBA" id="ARBA00023004"/>
    </source>
</evidence>
<dbReference type="GO" id="GO:0042128">
    <property type="term" value="P:nitrate assimilation"/>
    <property type="evidence" value="ECO:0007669"/>
    <property type="project" value="UniProtKB-KW"/>
</dbReference>
<dbReference type="Gene3D" id="2.102.10.10">
    <property type="entry name" value="Rieske [2Fe-2S] iron-sulphur domain"/>
    <property type="match status" value="1"/>
</dbReference>
<dbReference type="GO" id="GO:0046872">
    <property type="term" value="F:metal ion binding"/>
    <property type="evidence" value="ECO:0007669"/>
    <property type="project" value="UniProtKB-KW"/>
</dbReference>
<dbReference type="SUPFAM" id="SSF50022">
    <property type="entry name" value="ISP domain"/>
    <property type="match status" value="1"/>
</dbReference>
<name>A0A9D7E6I7_9PROT</name>
<evidence type="ECO:0000256" key="2">
    <source>
        <dbReference type="ARBA" id="ARBA00022723"/>
    </source>
</evidence>
<accession>A0A9D7E6I7</accession>
<evidence type="ECO:0000256" key="1">
    <source>
        <dbReference type="ARBA" id="ARBA00022714"/>
    </source>
</evidence>
<dbReference type="Proteomes" id="UP000807785">
    <property type="component" value="Unassembled WGS sequence"/>
</dbReference>
<evidence type="ECO:0000259" key="7">
    <source>
        <dbReference type="PROSITE" id="PS51296"/>
    </source>
</evidence>
<evidence type="ECO:0000313" key="9">
    <source>
        <dbReference type="Proteomes" id="UP000807785"/>
    </source>
</evidence>
<evidence type="ECO:0000256" key="3">
    <source>
        <dbReference type="ARBA" id="ARBA00023002"/>
    </source>
</evidence>
<dbReference type="Pfam" id="PF00355">
    <property type="entry name" value="Rieske"/>
    <property type="match status" value="1"/>
</dbReference>
<evidence type="ECO:0000256" key="5">
    <source>
        <dbReference type="ARBA" id="ARBA00023014"/>
    </source>
</evidence>
<gene>
    <name evidence="8" type="primary">nirD</name>
    <name evidence="8" type="ORF">IPH26_19780</name>
</gene>
<dbReference type="InterPro" id="IPR036922">
    <property type="entry name" value="Rieske_2Fe-2S_sf"/>
</dbReference>
<dbReference type="PROSITE" id="PS51296">
    <property type="entry name" value="RIESKE"/>
    <property type="match status" value="1"/>
</dbReference>
<keyword evidence="2" id="KW-0479">Metal-binding</keyword>
<evidence type="ECO:0000256" key="6">
    <source>
        <dbReference type="ARBA" id="ARBA00023063"/>
    </source>
</evidence>
<sequence length="104" mass="11711">MSEWLRVCRLDEIPRQGARVVELDGTRVAVFRTAEDEIHALEDRCPHKGGPLSQGIVFDRRVACPLHGWLIRLDTGHACSPDEGCARRYRTKLDNAEVYVAPDA</sequence>
<dbReference type="PANTHER" id="PTHR21496:SF23">
    <property type="entry name" value="3-PHENYLPROPIONATE_CINNAMIC ACID DIOXYGENASE FERREDOXIN SUBUNIT"/>
    <property type="match status" value="1"/>
</dbReference>
<organism evidence="8 9">
    <name type="scientific">Candidatus Methylophosphatis roskildensis</name>
    <dbReference type="NCBI Taxonomy" id="2899263"/>
    <lineage>
        <taxon>Bacteria</taxon>
        <taxon>Pseudomonadati</taxon>
        <taxon>Pseudomonadota</taxon>
        <taxon>Betaproteobacteria</taxon>
        <taxon>Nitrosomonadales</taxon>
        <taxon>Sterolibacteriaceae</taxon>
        <taxon>Candidatus Methylophosphatis</taxon>
    </lineage>
</organism>
<dbReference type="AlphaFoldDB" id="A0A9D7E6I7"/>
<dbReference type="GO" id="GO:0008942">
    <property type="term" value="F:nitrite reductase [NAD(P)H] activity"/>
    <property type="evidence" value="ECO:0007669"/>
    <property type="project" value="InterPro"/>
</dbReference>
<keyword evidence="4" id="KW-0408">Iron</keyword>
<comment type="caution">
    <text evidence="8">The sequence shown here is derived from an EMBL/GenBank/DDBJ whole genome shotgun (WGS) entry which is preliminary data.</text>
</comment>
<protein>
    <submittedName>
        <fullName evidence="8">Nitrite reductase small subunit NirD</fullName>
    </submittedName>
</protein>
<dbReference type="CDD" id="cd03530">
    <property type="entry name" value="Rieske_NirD_small_Bacillus"/>
    <property type="match status" value="1"/>
</dbReference>
<dbReference type="GO" id="GO:0051537">
    <property type="term" value="F:2 iron, 2 sulfur cluster binding"/>
    <property type="evidence" value="ECO:0007669"/>
    <property type="project" value="UniProtKB-KW"/>
</dbReference>
<proteinExistence type="predicted"/>
<feature type="domain" description="Rieske" evidence="7">
    <location>
        <begin position="5"/>
        <end position="100"/>
    </location>
</feature>
<keyword evidence="5" id="KW-0411">Iron-sulfur</keyword>
<dbReference type="NCBIfam" id="TIGR02378">
    <property type="entry name" value="nirD_assim_sml"/>
    <property type="match status" value="1"/>
</dbReference>
<dbReference type="EMBL" id="JADJEV010000005">
    <property type="protein sequence ID" value="MBK6975074.1"/>
    <property type="molecule type" value="Genomic_DNA"/>
</dbReference>